<evidence type="ECO:0000313" key="3">
    <source>
        <dbReference type="Proteomes" id="UP000663852"/>
    </source>
</evidence>
<feature type="coiled-coil region" evidence="1">
    <location>
        <begin position="181"/>
        <end position="235"/>
    </location>
</feature>
<gene>
    <name evidence="2" type="ORF">EDS130_LOCUS29744</name>
</gene>
<dbReference type="Proteomes" id="UP000663852">
    <property type="component" value="Unassembled WGS sequence"/>
</dbReference>
<accession>A0A815CA86</accession>
<reference evidence="2" key="1">
    <citation type="submission" date="2021-02" db="EMBL/GenBank/DDBJ databases">
        <authorList>
            <person name="Nowell W R."/>
        </authorList>
    </citation>
    <scope>NUCLEOTIDE SEQUENCE</scope>
</reference>
<sequence>MTFFFFFSLSAPRQSQIATKCLSCSAIAILLSFAFLFSSHGSFVKMSSVIHALTGHGVHPEKNSNSSAVHTVTYEDVKVKSVVSSHTETKSAPSDAKSKMNELMSKLGSTHAQIDEYSRRRTQEISEAVKGSIDKIVHLTQVQQQQLLDDAAKETNKIEDEFKNRLMVAINELDQDKATQLVDLEKDLNLHQEQILESARKRIDAVHEEANRLKMNILKEAQAKTNSKIEEITEKVAQLGAEDAGRRLSTKTTTIITTQAQAESHPTKHN</sequence>
<keyword evidence="1" id="KW-0175">Coiled coil</keyword>
<comment type="caution">
    <text evidence="2">The sequence shown here is derived from an EMBL/GenBank/DDBJ whole genome shotgun (WGS) entry which is preliminary data.</text>
</comment>
<dbReference type="EMBL" id="CAJNOJ010000203">
    <property type="protein sequence ID" value="CAF1284520.1"/>
    <property type="molecule type" value="Genomic_DNA"/>
</dbReference>
<proteinExistence type="predicted"/>
<protein>
    <submittedName>
        <fullName evidence="2">Uncharacterized protein</fullName>
    </submittedName>
</protein>
<dbReference type="OrthoDB" id="10038002at2759"/>
<name>A0A815CA86_ADIRI</name>
<dbReference type="AlphaFoldDB" id="A0A815CA86"/>
<evidence type="ECO:0000256" key="1">
    <source>
        <dbReference type="SAM" id="Coils"/>
    </source>
</evidence>
<organism evidence="2 3">
    <name type="scientific">Adineta ricciae</name>
    <name type="common">Rotifer</name>
    <dbReference type="NCBI Taxonomy" id="249248"/>
    <lineage>
        <taxon>Eukaryota</taxon>
        <taxon>Metazoa</taxon>
        <taxon>Spiralia</taxon>
        <taxon>Gnathifera</taxon>
        <taxon>Rotifera</taxon>
        <taxon>Eurotatoria</taxon>
        <taxon>Bdelloidea</taxon>
        <taxon>Adinetida</taxon>
        <taxon>Adinetidae</taxon>
        <taxon>Adineta</taxon>
    </lineage>
</organism>
<evidence type="ECO:0000313" key="2">
    <source>
        <dbReference type="EMBL" id="CAF1284520.1"/>
    </source>
</evidence>